<evidence type="ECO:0008006" key="3">
    <source>
        <dbReference type="Google" id="ProtNLM"/>
    </source>
</evidence>
<reference evidence="2" key="1">
    <citation type="submission" date="2015-06" db="EMBL/GenBank/DDBJ databases">
        <title>Complete genome sequence and metabolic analysis of phthalate degradation pathway in Gordonia sp. QH-11.</title>
        <authorList>
            <person name="Jin D."/>
            <person name="Kong X."/>
            <person name="Bai Z."/>
        </authorList>
    </citation>
    <scope>NUCLEOTIDE SEQUENCE [LARGE SCALE GENOMIC DNA]</scope>
    <source>
        <strain evidence="2">QH-11</strain>
    </source>
</reference>
<accession>A0A0N9MQC2</accession>
<organism evidence="1 2">
    <name type="scientific">Gordonia phthalatica</name>
    <dbReference type="NCBI Taxonomy" id="1136941"/>
    <lineage>
        <taxon>Bacteria</taxon>
        <taxon>Bacillati</taxon>
        <taxon>Actinomycetota</taxon>
        <taxon>Actinomycetes</taxon>
        <taxon>Mycobacteriales</taxon>
        <taxon>Gordoniaceae</taxon>
        <taxon>Gordonia</taxon>
    </lineage>
</organism>
<name>A0A0N9MQC2_9ACTN</name>
<dbReference type="EMBL" id="CP011853">
    <property type="protein sequence ID" value="ALG84522.1"/>
    <property type="molecule type" value="Genomic_DNA"/>
</dbReference>
<dbReference type="AlphaFoldDB" id="A0A0N9MQC2"/>
<gene>
    <name evidence="1" type="ORF">ACH46_08450</name>
</gene>
<dbReference type="KEGG" id="goq:ACH46_08450"/>
<keyword evidence="2" id="KW-1185">Reference proteome</keyword>
<dbReference type="OrthoDB" id="5996503at2"/>
<proteinExistence type="predicted"/>
<dbReference type="Proteomes" id="UP000063789">
    <property type="component" value="Chromosome"/>
</dbReference>
<sequence length="122" mass="12666">MPADDDALMRFKLRISGKNADVAIFNDRVVWHMGRGLSASKLAAGALALTVGVSLAATGVRSGKSGSEMIPMKSITVVATKRDGMLNTIVSVTSSGGTIGLRVAHSDAEAIRQLLNRLISGS</sequence>
<dbReference type="STRING" id="1136941.ACH46_08450"/>
<evidence type="ECO:0000313" key="2">
    <source>
        <dbReference type="Proteomes" id="UP000063789"/>
    </source>
</evidence>
<reference evidence="1 2" key="2">
    <citation type="journal article" date="2017" name="Int. J. Syst. Evol. Microbiol.">
        <title>Gordonia phthalatica sp. nov., a di-n-butyl phthalate-degrading bacterium isolated from activated sludge.</title>
        <authorList>
            <person name="Jin D."/>
            <person name="Kong X."/>
            <person name="Jia M."/>
            <person name="Yu X."/>
            <person name="Wang X."/>
            <person name="Zhuang X."/>
            <person name="Deng Y."/>
            <person name="Bai Z."/>
        </authorList>
    </citation>
    <scope>NUCLEOTIDE SEQUENCE [LARGE SCALE GENOMIC DNA]</scope>
    <source>
        <strain evidence="1 2">QH-11</strain>
    </source>
</reference>
<protein>
    <recommendedName>
        <fullName evidence="3">DUF304 domain-containing protein</fullName>
    </recommendedName>
</protein>
<evidence type="ECO:0000313" key="1">
    <source>
        <dbReference type="EMBL" id="ALG84522.1"/>
    </source>
</evidence>